<dbReference type="KEGG" id="pgr:PGTG_14923"/>
<organism evidence="3 4">
    <name type="scientific">Puccinia graminis f. sp. tritici (strain CRL 75-36-700-3 / race SCCL)</name>
    <name type="common">Black stem rust fungus</name>
    <dbReference type="NCBI Taxonomy" id="418459"/>
    <lineage>
        <taxon>Eukaryota</taxon>
        <taxon>Fungi</taxon>
        <taxon>Dikarya</taxon>
        <taxon>Basidiomycota</taxon>
        <taxon>Pucciniomycotina</taxon>
        <taxon>Pucciniomycetes</taxon>
        <taxon>Pucciniales</taxon>
        <taxon>Pucciniaceae</taxon>
        <taxon>Puccinia</taxon>
    </lineage>
</organism>
<dbReference type="PANTHER" id="PTHR45125:SF3">
    <property type="entry name" value="NO-APICAL-MERISTEM-ASSOCIATED CARBOXY-TERMINAL DOMAIN PROTEIN"/>
    <property type="match status" value="1"/>
</dbReference>
<dbReference type="InterPro" id="IPR029466">
    <property type="entry name" value="NAM-associated_C"/>
</dbReference>
<dbReference type="Pfam" id="PF14303">
    <property type="entry name" value="NAM-associated"/>
    <property type="match status" value="1"/>
</dbReference>
<dbReference type="OrthoDB" id="2503177at2759"/>
<accession>E3KXM0</accession>
<dbReference type="PANTHER" id="PTHR45125">
    <property type="entry name" value="F21J9.4-RELATED"/>
    <property type="match status" value="1"/>
</dbReference>
<sequence length="312" mass="35103">MANNNEENDNDENVGIDTPGAPKESQDKSGEEKKKAPNYTEPEDYELCRAWVQVSEDPAVGTNQEGSTFWQRVWTVYREAVPSPKRPVASLKKRWSNNLQPAINKFRGIVHQVEGLNESGASVEDQLNRALRLYTQDQETHFKHLRCYNLLVKSPKWNSYCRDSNQKETGKKKRARSPSSEAPQSQLASTPAPSDPVSEFEGTGSTPSILERPIGKKKAKMINQLAAKDQTWKDEVTAAHKQIAMESKRLNNIFAHDSTSIDRISAHGTTASELAIMTTDLKGLDDEQKEYFKLKRASILQSLRNEQNSSNN</sequence>
<dbReference type="VEuPathDB" id="FungiDB:PGTG_14923"/>
<feature type="compositionally biased region" description="Basic and acidic residues" evidence="1">
    <location>
        <begin position="24"/>
        <end position="35"/>
    </location>
</feature>
<evidence type="ECO:0000256" key="1">
    <source>
        <dbReference type="SAM" id="MobiDB-lite"/>
    </source>
</evidence>
<evidence type="ECO:0000259" key="2">
    <source>
        <dbReference type="Pfam" id="PF14303"/>
    </source>
</evidence>
<protein>
    <recommendedName>
        <fullName evidence="2">No apical meristem-associated C-terminal domain-containing protein</fullName>
    </recommendedName>
</protein>
<dbReference type="InParanoid" id="E3KXM0"/>
<gene>
    <name evidence="3" type="ORF">PGTG_14923</name>
</gene>
<evidence type="ECO:0000313" key="4">
    <source>
        <dbReference type="Proteomes" id="UP000008783"/>
    </source>
</evidence>
<feature type="compositionally biased region" description="Polar residues" evidence="1">
    <location>
        <begin position="177"/>
        <end position="192"/>
    </location>
</feature>
<dbReference type="GeneID" id="10546551"/>
<evidence type="ECO:0000313" key="3">
    <source>
        <dbReference type="EMBL" id="EFP89082.2"/>
    </source>
</evidence>
<reference key="1">
    <citation type="submission" date="2007-01" db="EMBL/GenBank/DDBJ databases">
        <title>The Genome Sequence of Puccinia graminis f. sp. tritici Strain CRL 75-36-700-3.</title>
        <authorList>
            <consortium name="The Broad Institute Genome Sequencing Platform"/>
            <person name="Birren B."/>
            <person name="Lander E."/>
            <person name="Galagan J."/>
            <person name="Nusbaum C."/>
            <person name="Devon K."/>
            <person name="Cuomo C."/>
            <person name="Jaffe D."/>
            <person name="Butler J."/>
            <person name="Alvarez P."/>
            <person name="Gnerre S."/>
            <person name="Grabherr M."/>
            <person name="Mauceli E."/>
            <person name="Brockman W."/>
            <person name="Young S."/>
            <person name="LaButti K."/>
            <person name="Sykes S."/>
            <person name="DeCaprio D."/>
            <person name="Crawford M."/>
            <person name="Koehrsen M."/>
            <person name="Engels R."/>
            <person name="Montgomery P."/>
            <person name="Pearson M."/>
            <person name="Howarth C."/>
            <person name="Larson L."/>
            <person name="White J."/>
            <person name="Zeng Q."/>
            <person name="Kodira C."/>
            <person name="Yandava C."/>
            <person name="Alvarado L."/>
            <person name="O'Leary S."/>
            <person name="Szabo L."/>
            <person name="Dean R."/>
            <person name="Schein J."/>
        </authorList>
    </citation>
    <scope>NUCLEOTIDE SEQUENCE</scope>
    <source>
        <strain>CRL 75-36-700-3</strain>
    </source>
</reference>
<dbReference type="EMBL" id="DS178319">
    <property type="protein sequence ID" value="EFP89082.2"/>
    <property type="molecule type" value="Genomic_DNA"/>
</dbReference>
<feature type="compositionally biased region" description="Acidic residues" evidence="1">
    <location>
        <begin position="1"/>
        <end position="14"/>
    </location>
</feature>
<dbReference type="Proteomes" id="UP000008783">
    <property type="component" value="Unassembled WGS sequence"/>
</dbReference>
<dbReference type="HOGENOM" id="CLU_012390_7_2_1"/>
<dbReference type="RefSeq" id="XP_003333501.2">
    <property type="nucleotide sequence ID" value="XM_003333453.2"/>
</dbReference>
<dbReference type="AlphaFoldDB" id="E3KXM0"/>
<proteinExistence type="predicted"/>
<name>E3KXM0_PUCGT</name>
<feature type="domain" description="No apical meristem-associated C-terminal" evidence="2">
    <location>
        <begin position="141"/>
        <end position="299"/>
    </location>
</feature>
<keyword evidence="4" id="KW-1185">Reference proteome</keyword>
<reference evidence="4" key="2">
    <citation type="journal article" date="2011" name="Proc. Natl. Acad. Sci. U.S.A.">
        <title>Obligate biotrophy features unraveled by the genomic analysis of rust fungi.</title>
        <authorList>
            <person name="Duplessis S."/>
            <person name="Cuomo C.A."/>
            <person name="Lin Y.-C."/>
            <person name="Aerts A."/>
            <person name="Tisserant E."/>
            <person name="Veneault-Fourrey C."/>
            <person name="Joly D.L."/>
            <person name="Hacquard S."/>
            <person name="Amselem J."/>
            <person name="Cantarel B.L."/>
            <person name="Chiu R."/>
            <person name="Coutinho P.M."/>
            <person name="Feau N."/>
            <person name="Field M."/>
            <person name="Frey P."/>
            <person name="Gelhaye E."/>
            <person name="Goldberg J."/>
            <person name="Grabherr M.G."/>
            <person name="Kodira C.D."/>
            <person name="Kohler A."/>
            <person name="Kuees U."/>
            <person name="Lindquist E.A."/>
            <person name="Lucas S.M."/>
            <person name="Mago R."/>
            <person name="Mauceli E."/>
            <person name="Morin E."/>
            <person name="Murat C."/>
            <person name="Pangilinan J.L."/>
            <person name="Park R."/>
            <person name="Pearson M."/>
            <person name="Quesneville H."/>
            <person name="Rouhier N."/>
            <person name="Sakthikumar S."/>
            <person name="Salamov A.A."/>
            <person name="Schmutz J."/>
            <person name="Selles B."/>
            <person name="Shapiro H."/>
            <person name="Tanguay P."/>
            <person name="Tuskan G.A."/>
            <person name="Henrissat B."/>
            <person name="Van de Peer Y."/>
            <person name="Rouze P."/>
            <person name="Ellis J.G."/>
            <person name="Dodds P.N."/>
            <person name="Schein J.E."/>
            <person name="Zhong S."/>
            <person name="Hamelin R.C."/>
            <person name="Grigoriev I.V."/>
            <person name="Szabo L.J."/>
            <person name="Martin F."/>
        </authorList>
    </citation>
    <scope>NUCLEOTIDE SEQUENCE [LARGE SCALE GENOMIC DNA]</scope>
    <source>
        <strain evidence="4">CRL 75-36-700-3 / race SCCL</strain>
    </source>
</reference>
<feature type="region of interest" description="Disordered" evidence="1">
    <location>
        <begin position="1"/>
        <end position="41"/>
    </location>
</feature>
<dbReference type="STRING" id="418459.E3KXM0"/>
<feature type="region of interest" description="Disordered" evidence="1">
    <location>
        <begin position="161"/>
        <end position="215"/>
    </location>
</feature>